<reference evidence="2" key="1">
    <citation type="journal article" date="2019" name="Int. J. Syst. Evol. Microbiol.">
        <title>The Global Catalogue of Microorganisms (GCM) 10K type strain sequencing project: providing services to taxonomists for standard genome sequencing and annotation.</title>
        <authorList>
            <consortium name="The Broad Institute Genomics Platform"/>
            <consortium name="The Broad Institute Genome Sequencing Center for Infectious Disease"/>
            <person name="Wu L."/>
            <person name="Ma J."/>
        </authorList>
    </citation>
    <scope>NUCLEOTIDE SEQUENCE [LARGE SCALE GENOMIC DNA]</scope>
    <source>
        <strain evidence="2">JCM 16545</strain>
    </source>
</reference>
<name>A0ABW5E199_9BACT</name>
<protein>
    <submittedName>
        <fullName evidence="1">Uncharacterized protein</fullName>
    </submittedName>
</protein>
<dbReference type="RefSeq" id="WP_377094893.1">
    <property type="nucleotide sequence ID" value="NZ_JBHSJM010000001.1"/>
</dbReference>
<gene>
    <name evidence="1" type="ORF">ACFSQZ_01605</name>
</gene>
<sequence>MVSNVVIQDILAKKAAGVERMRYRQMRIQERLADRVENDPKAIEEGLSKVRSQLAKRACPAREIYQEWETILTTKTASYVANLLRDTSPESDQLRACAPFKLA</sequence>
<organism evidence="1 2">
    <name type="scientific">Rubritalea spongiae</name>
    <dbReference type="NCBI Taxonomy" id="430797"/>
    <lineage>
        <taxon>Bacteria</taxon>
        <taxon>Pseudomonadati</taxon>
        <taxon>Verrucomicrobiota</taxon>
        <taxon>Verrucomicrobiia</taxon>
        <taxon>Verrucomicrobiales</taxon>
        <taxon>Rubritaleaceae</taxon>
        <taxon>Rubritalea</taxon>
    </lineage>
</organism>
<accession>A0ABW5E199</accession>
<keyword evidence="2" id="KW-1185">Reference proteome</keyword>
<evidence type="ECO:0000313" key="1">
    <source>
        <dbReference type="EMBL" id="MFD2275150.1"/>
    </source>
</evidence>
<comment type="caution">
    <text evidence="1">The sequence shown here is derived from an EMBL/GenBank/DDBJ whole genome shotgun (WGS) entry which is preliminary data.</text>
</comment>
<evidence type="ECO:0000313" key="2">
    <source>
        <dbReference type="Proteomes" id="UP001597297"/>
    </source>
</evidence>
<dbReference type="Proteomes" id="UP001597297">
    <property type="component" value="Unassembled WGS sequence"/>
</dbReference>
<proteinExistence type="predicted"/>
<dbReference type="EMBL" id="JBHUJC010000003">
    <property type="protein sequence ID" value="MFD2275150.1"/>
    <property type="molecule type" value="Genomic_DNA"/>
</dbReference>